<evidence type="ECO:0008006" key="3">
    <source>
        <dbReference type="Google" id="ProtNLM"/>
    </source>
</evidence>
<gene>
    <name evidence="1" type="ORF">A6302_01340</name>
</gene>
<comment type="caution">
    <text evidence="1">The sequence shown here is derived from an EMBL/GenBank/DDBJ whole genome shotgun (WGS) entry which is preliminary data.</text>
</comment>
<reference evidence="1 2" key="1">
    <citation type="submission" date="2016-07" db="EMBL/GenBank/DDBJ databases">
        <title>Draft Genome Sequence of Methylobrevis pamukkalensis PK2.</title>
        <authorList>
            <person name="Vasilenko O.V."/>
            <person name="Doronina N.V."/>
            <person name="Shmareva M.N."/>
            <person name="Tarlachkov S.V."/>
            <person name="Mustakhimov I."/>
            <person name="Trotsenko Y.A."/>
        </authorList>
    </citation>
    <scope>NUCLEOTIDE SEQUENCE [LARGE SCALE GENOMIC DNA]</scope>
    <source>
        <strain evidence="1 2">PK2</strain>
    </source>
</reference>
<evidence type="ECO:0000313" key="2">
    <source>
        <dbReference type="Proteomes" id="UP000094622"/>
    </source>
</evidence>
<sequence>MFDLSRRAFSDLSEQEVLALAISSEEEDMRIYASYAEGCAPTFPPPRRCSPTWRPRNRATARG</sequence>
<dbReference type="AlphaFoldDB" id="A0A1E3H4R2"/>
<name>A0A1E3H4R2_9HYPH</name>
<dbReference type="Proteomes" id="UP000094622">
    <property type="component" value="Unassembled WGS sequence"/>
</dbReference>
<dbReference type="EMBL" id="MCRJ01000024">
    <property type="protein sequence ID" value="ODN71304.1"/>
    <property type="molecule type" value="Genomic_DNA"/>
</dbReference>
<proteinExistence type="predicted"/>
<evidence type="ECO:0000313" key="1">
    <source>
        <dbReference type="EMBL" id="ODN71304.1"/>
    </source>
</evidence>
<organism evidence="1 2">
    <name type="scientific">Methylobrevis pamukkalensis</name>
    <dbReference type="NCBI Taxonomy" id="1439726"/>
    <lineage>
        <taxon>Bacteria</taxon>
        <taxon>Pseudomonadati</taxon>
        <taxon>Pseudomonadota</taxon>
        <taxon>Alphaproteobacteria</taxon>
        <taxon>Hyphomicrobiales</taxon>
        <taxon>Pleomorphomonadaceae</taxon>
        <taxon>Methylobrevis</taxon>
    </lineage>
</organism>
<keyword evidence="2" id="KW-1185">Reference proteome</keyword>
<protein>
    <recommendedName>
        <fullName evidence="3">Rubrerythrin</fullName>
    </recommendedName>
</protein>
<accession>A0A1E3H4R2</accession>